<accession>A0A1A8YV16</accession>
<dbReference type="EMBL" id="FLRD01000084">
    <property type="protein sequence ID" value="SBT35517.1"/>
    <property type="molecule type" value="Genomic_DNA"/>
</dbReference>
<dbReference type="Proteomes" id="UP000078555">
    <property type="component" value="Unassembled WGS sequence"/>
</dbReference>
<name>A0A1A8YV16_PLAOA</name>
<sequence length="113" mass="13387">MWHRCCGVSSPYQWRCSEAAGEKPSLRLPRTCYWQALTARVSCKDDLQGWVELCCYRREYEKKKKKKRKGEKSNLCCVVHISVHLFSRIAKKKKKKKMHAQRTLSIFVHVILM</sequence>
<organism evidence="1 2">
    <name type="scientific">Plasmodium ovale wallikeri</name>
    <dbReference type="NCBI Taxonomy" id="864142"/>
    <lineage>
        <taxon>Eukaryota</taxon>
        <taxon>Sar</taxon>
        <taxon>Alveolata</taxon>
        <taxon>Apicomplexa</taxon>
        <taxon>Aconoidasida</taxon>
        <taxon>Haemosporida</taxon>
        <taxon>Plasmodiidae</taxon>
        <taxon>Plasmodium</taxon>
        <taxon>Plasmodium (Plasmodium)</taxon>
    </lineage>
</organism>
<protein>
    <submittedName>
        <fullName evidence="1">Uncharacterized protein</fullName>
    </submittedName>
</protein>
<proteinExistence type="predicted"/>
<gene>
    <name evidence="1" type="ORF">POVWA1_027700</name>
</gene>
<evidence type="ECO:0000313" key="1">
    <source>
        <dbReference type="EMBL" id="SBT35517.1"/>
    </source>
</evidence>
<evidence type="ECO:0000313" key="2">
    <source>
        <dbReference type="Proteomes" id="UP000078555"/>
    </source>
</evidence>
<reference evidence="2" key="1">
    <citation type="submission" date="2016-05" db="EMBL/GenBank/DDBJ databases">
        <authorList>
            <person name="Naeem R."/>
        </authorList>
    </citation>
    <scope>NUCLEOTIDE SEQUENCE [LARGE SCALE GENOMIC DNA]</scope>
</reference>
<keyword evidence="2" id="KW-1185">Reference proteome</keyword>
<dbReference type="AlphaFoldDB" id="A0A1A8YV16"/>